<dbReference type="Pfam" id="PF12833">
    <property type="entry name" value="HTH_18"/>
    <property type="match status" value="1"/>
</dbReference>
<keyword evidence="6" id="KW-1185">Reference proteome</keyword>
<dbReference type="EMBL" id="JBELOE010000054">
    <property type="protein sequence ID" value="MER2490467.1"/>
    <property type="molecule type" value="Genomic_DNA"/>
</dbReference>
<keyword evidence="3" id="KW-0804">Transcription</keyword>
<dbReference type="Proteomes" id="UP001467690">
    <property type="component" value="Unassembled WGS sequence"/>
</dbReference>
<dbReference type="PROSITE" id="PS01124">
    <property type="entry name" value="HTH_ARAC_FAMILY_2"/>
    <property type="match status" value="1"/>
</dbReference>
<evidence type="ECO:0000313" key="6">
    <source>
        <dbReference type="Proteomes" id="UP001467690"/>
    </source>
</evidence>
<evidence type="ECO:0000256" key="3">
    <source>
        <dbReference type="ARBA" id="ARBA00023163"/>
    </source>
</evidence>
<protein>
    <submittedName>
        <fullName evidence="5">Helix-turn-helix transcriptional regulator</fullName>
    </submittedName>
</protein>
<sequence>MKRKQTYRASNQTRYQGDNLAAAQAVLAQLYPKQTITWIYDNKAPFKYLIHTCQANALNISYLEFTHNFHYRTQVDDQCTLLIIHLSGDSTFTTELTQFQGNAQQPIILNEHTHAQVTCSSNCKKLEICIPNSLFYYHVYQWLEKEKFPDLYFSPTPNLQNKLTALTTRKFIASLNFLKLNNRRANTPIAELDLENTFINDMLMNYPNNLYNLLHKPQHTTELKRILLVEEFIRKNTNRKIEMAQLAEIASCSVSSLSRAFKKYRPYTPFEFLTHCRLEQAYTYLSDTRESSTVSEVALACGFTHLGRFAKIFKHTFGTAPSEILKSAHLDSET</sequence>
<evidence type="ECO:0000259" key="4">
    <source>
        <dbReference type="PROSITE" id="PS01124"/>
    </source>
</evidence>
<evidence type="ECO:0000313" key="5">
    <source>
        <dbReference type="EMBL" id="MER2490467.1"/>
    </source>
</evidence>
<dbReference type="PANTHER" id="PTHR47893:SF1">
    <property type="entry name" value="REGULATORY PROTEIN PCHR"/>
    <property type="match status" value="1"/>
</dbReference>
<dbReference type="Gene3D" id="1.10.10.60">
    <property type="entry name" value="Homeodomain-like"/>
    <property type="match status" value="1"/>
</dbReference>
<dbReference type="InterPro" id="IPR018060">
    <property type="entry name" value="HTH_AraC"/>
</dbReference>
<dbReference type="SUPFAM" id="SSF46689">
    <property type="entry name" value="Homeodomain-like"/>
    <property type="match status" value="2"/>
</dbReference>
<dbReference type="InterPro" id="IPR053142">
    <property type="entry name" value="PchR_regulatory_protein"/>
</dbReference>
<dbReference type="RefSeq" id="WP_143870207.1">
    <property type="nucleotide sequence ID" value="NZ_CP041660.1"/>
</dbReference>
<dbReference type="PRINTS" id="PR00032">
    <property type="entry name" value="HTHARAC"/>
</dbReference>
<dbReference type="InterPro" id="IPR009057">
    <property type="entry name" value="Homeodomain-like_sf"/>
</dbReference>
<keyword evidence="1" id="KW-0805">Transcription regulation</keyword>
<accession>A0ABV1RCI0</accession>
<name>A0ABV1RCI0_9ALTE</name>
<comment type="caution">
    <text evidence="5">The sequence shown here is derived from an EMBL/GenBank/DDBJ whole genome shotgun (WGS) entry which is preliminary data.</text>
</comment>
<keyword evidence="2" id="KW-0238">DNA-binding</keyword>
<dbReference type="InterPro" id="IPR020449">
    <property type="entry name" value="Tscrpt_reg_AraC-type_HTH"/>
</dbReference>
<evidence type="ECO:0000256" key="2">
    <source>
        <dbReference type="ARBA" id="ARBA00023125"/>
    </source>
</evidence>
<dbReference type="SMART" id="SM00342">
    <property type="entry name" value="HTH_ARAC"/>
    <property type="match status" value="1"/>
</dbReference>
<reference evidence="5 6" key="1">
    <citation type="submission" date="2024-06" db="EMBL/GenBank/DDBJ databases">
        <authorList>
            <person name="Chen R.Y."/>
        </authorList>
    </citation>
    <scope>NUCLEOTIDE SEQUENCE [LARGE SCALE GENOMIC DNA]</scope>
    <source>
        <strain evidence="5 6">D2</strain>
    </source>
</reference>
<organism evidence="5 6">
    <name type="scientific">Catenovulum sediminis</name>
    <dbReference type="NCBI Taxonomy" id="1740262"/>
    <lineage>
        <taxon>Bacteria</taxon>
        <taxon>Pseudomonadati</taxon>
        <taxon>Pseudomonadota</taxon>
        <taxon>Gammaproteobacteria</taxon>
        <taxon>Alteromonadales</taxon>
        <taxon>Alteromonadaceae</taxon>
        <taxon>Catenovulum</taxon>
    </lineage>
</organism>
<evidence type="ECO:0000256" key="1">
    <source>
        <dbReference type="ARBA" id="ARBA00023015"/>
    </source>
</evidence>
<gene>
    <name evidence="5" type="ORF">ABS311_01030</name>
</gene>
<dbReference type="PANTHER" id="PTHR47893">
    <property type="entry name" value="REGULATORY PROTEIN PCHR"/>
    <property type="match status" value="1"/>
</dbReference>
<proteinExistence type="predicted"/>
<feature type="domain" description="HTH araC/xylS-type" evidence="4">
    <location>
        <begin position="227"/>
        <end position="327"/>
    </location>
</feature>